<feature type="compositionally biased region" description="Basic residues" evidence="1">
    <location>
        <begin position="367"/>
        <end position="385"/>
    </location>
</feature>
<feature type="domain" description="CobW C-terminal" evidence="2">
    <location>
        <begin position="297"/>
        <end position="528"/>
    </location>
</feature>
<dbReference type="SUPFAM" id="SSF52540">
    <property type="entry name" value="P-loop containing nucleoside triphosphate hydrolases"/>
    <property type="match status" value="1"/>
</dbReference>
<dbReference type="InterPro" id="IPR051927">
    <property type="entry name" value="Zn_Chap_cDPG_Synth"/>
</dbReference>
<dbReference type="EMBL" id="JBBWUH010000001">
    <property type="protein sequence ID" value="KAK8177078.1"/>
    <property type="molecule type" value="Genomic_DNA"/>
</dbReference>
<name>A0ABR1Y5E2_9PEZI</name>
<dbReference type="InterPro" id="IPR027417">
    <property type="entry name" value="P-loop_NTPase"/>
</dbReference>
<dbReference type="PANTHER" id="PTHR43603">
    <property type="entry name" value="COBW DOMAIN-CONTAINING PROTEIN DDB_G0274527"/>
    <property type="match status" value="1"/>
</dbReference>
<protein>
    <submittedName>
        <fullName evidence="3">CobW/HypB/UreG, nucleotide-binding domain-containing protein</fullName>
    </submittedName>
</protein>
<evidence type="ECO:0000313" key="3">
    <source>
        <dbReference type="EMBL" id="KAK8177078.1"/>
    </source>
</evidence>
<evidence type="ECO:0000313" key="4">
    <source>
        <dbReference type="Proteomes" id="UP001456524"/>
    </source>
</evidence>
<gene>
    <name evidence="3" type="ORF">IWX90DRAFT_482109</name>
</gene>
<keyword evidence="4" id="KW-1185">Reference proteome</keyword>
<sequence>MEMDEDKPLLPVTVLSGFLGSGKTTLLKHILHSNTHGLKIAIIVNDMAEVNIDGAHIARLSTKNERDNLVQMQNGCICCTLRGDFLVELATMAWSKQFDYVLIESSGISEPQQVAETFSAALSAEMLQIPEDMEVKDRDVIERIANAGGLETVARIDTMVTVVDAFRFFAEFNTGEFLTDRFGRDEVPPEDERTISDLMADQLEFANVIIINKTDAITPSTLSRIRHCIGTLNPKAKLIETRFGRVDPGAIVGTRSFNLAEAQMMSGWLASLHEMFLMDVNGRKTLAPKPETAEYGIGSFVYRARRPFDPMRLYRLLAGKFVLIQPDPEDDEEEGEGEVSEDDEGSQPGTGSSASVADVEMADAAHDHHHHHHHHQRGQRSKRKDSKGEELASASASEDSSEGEEEEEEEEEDPFFATLPRDPAAIVAAKAAHPLWAKMHRSKGWLWFSTRPTQAGSWNTAGAMLRVEYEQDWFCCLPPGEWGADDPDVKAAVEKDFEGEWGDRRQEIVFIGEALDKEVIERELDACLLTESEFKKWERLMRRKDVSEERKEEVLGRWWDDSYWAEWTVGEEVDAGGGHAGHNHGHGHAGHRH</sequence>
<organism evidence="3 4">
    <name type="scientific">Phyllosticta citrichinensis</name>
    <dbReference type="NCBI Taxonomy" id="1130410"/>
    <lineage>
        <taxon>Eukaryota</taxon>
        <taxon>Fungi</taxon>
        <taxon>Dikarya</taxon>
        <taxon>Ascomycota</taxon>
        <taxon>Pezizomycotina</taxon>
        <taxon>Dothideomycetes</taxon>
        <taxon>Dothideomycetes incertae sedis</taxon>
        <taxon>Botryosphaeriales</taxon>
        <taxon>Phyllostictaceae</taxon>
        <taxon>Phyllosticta</taxon>
    </lineage>
</organism>
<dbReference type="SUPFAM" id="SSF90002">
    <property type="entry name" value="Hypothetical protein YjiA, C-terminal domain"/>
    <property type="match status" value="1"/>
</dbReference>
<dbReference type="SMART" id="SM00833">
    <property type="entry name" value="CobW_C"/>
    <property type="match status" value="1"/>
</dbReference>
<feature type="compositionally biased region" description="Acidic residues" evidence="1">
    <location>
        <begin position="327"/>
        <end position="345"/>
    </location>
</feature>
<proteinExistence type="predicted"/>
<dbReference type="PANTHER" id="PTHR43603:SF1">
    <property type="entry name" value="ZINC-REGULATED GTPASE METALLOPROTEIN ACTIVATOR 1"/>
    <property type="match status" value="1"/>
</dbReference>
<evidence type="ECO:0000259" key="2">
    <source>
        <dbReference type="SMART" id="SM00833"/>
    </source>
</evidence>
<dbReference type="CDD" id="cd03112">
    <property type="entry name" value="CobW-like"/>
    <property type="match status" value="1"/>
</dbReference>
<evidence type="ECO:0000256" key="1">
    <source>
        <dbReference type="SAM" id="MobiDB-lite"/>
    </source>
</evidence>
<dbReference type="Gene3D" id="3.40.50.300">
    <property type="entry name" value="P-loop containing nucleotide triphosphate hydrolases"/>
    <property type="match status" value="1"/>
</dbReference>
<feature type="region of interest" description="Disordered" evidence="1">
    <location>
        <begin position="326"/>
        <end position="417"/>
    </location>
</feature>
<dbReference type="Pfam" id="PF02492">
    <property type="entry name" value="cobW"/>
    <property type="match status" value="2"/>
</dbReference>
<dbReference type="InterPro" id="IPR011629">
    <property type="entry name" value="CobW-like_C"/>
</dbReference>
<comment type="caution">
    <text evidence="3">The sequence shown here is derived from an EMBL/GenBank/DDBJ whole genome shotgun (WGS) entry which is preliminary data.</text>
</comment>
<dbReference type="Proteomes" id="UP001456524">
    <property type="component" value="Unassembled WGS sequence"/>
</dbReference>
<dbReference type="Pfam" id="PF07683">
    <property type="entry name" value="CobW_C"/>
    <property type="match status" value="1"/>
</dbReference>
<feature type="compositionally biased region" description="Acidic residues" evidence="1">
    <location>
        <begin position="399"/>
        <end position="414"/>
    </location>
</feature>
<dbReference type="InterPro" id="IPR003495">
    <property type="entry name" value="CobW/HypB/UreG_nucleotide-bd"/>
</dbReference>
<reference evidence="3 4" key="1">
    <citation type="journal article" date="2022" name="G3 (Bethesda)">
        <title>Enemy or ally: a genomic approach to elucidate the lifestyle of Phyllosticta citrichinaensis.</title>
        <authorList>
            <person name="Buijs V.A."/>
            <person name="Groenewald J.Z."/>
            <person name="Haridas S."/>
            <person name="LaButti K.M."/>
            <person name="Lipzen A."/>
            <person name="Martin F.M."/>
            <person name="Barry K."/>
            <person name="Grigoriev I.V."/>
            <person name="Crous P.W."/>
            <person name="Seidl M.F."/>
        </authorList>
    </citation>
    <scope>NUCLEOTIDE SEQUENCE [LARGE SCALE GENOMIC DNA]</scope>
    <source>
        <strain evidence="3 4">CBS 129764</strain>
    </source>
</reference>
<accession>A0ABR1Y5E2</accession>